<dbReference type="Proteomes" id="UP000053327">
    <property type="component" value="Unassembled WGS sequence"/>
</dbReference>
<dbReference type="SUPFAM" id="SSF52768">
    <property type="entry name" value="Arginase/deacetylase"/>
    <property type="match status" value="1"/>
</dbReference>
<evidence type="ECO:0000256" key="1">
    <source>
        <dbReference type="ARBA" id="ARBA00022723"/>
    </source>
</evidence>
<name>A0A0J9SZ09_PLAV1</name>
<dbReference type="PANTHER" id="PTHR43782:SF3">
    <property type="entry name" value="ARGINASE"/>
    <property type="match status" value="1"/>
</dbReference>
<dbReference type="Pfam" id="PF00491">
    <property type="entry name" value="Arginase"/>
    <property type="match status" value="1"/>
</dbReference>
<evidence type="ECO:0000256" key="4">
    <source>
        <dbReference type="PROSITE-ProRule" id="PRU00742"/>
    </source>
</evidence>
<feature type="region of interest" description="Disordered" evidence="5">
    <location>
        <begin position="73"/>
        <end position="111"/>
    </location>
</feature>
<accession>A0A0J9SZ09</accession>
<reference evidence="6 7" key="1">
    <citation type="submission" date="2011-08" db="EMBL/GenBank/DDBJ databases">
        <title>The Genome Sequence of Plasmodium vivax Brazil I.</title>
        <authorList>
            <consortium name="The Broad Institute Genome Sequencing Platform"/>
            <consortium name="The Broad Institute Genome Sequencing Center for Infectious Disease"/>
            <person name="Neafsey D."/>
            <person name="Carlton J."/>
            <person name="Barnwell J."/>
            <person name="Collins W."/>
            <person name="Escalante A."/>
            <person name="Mullikin J."/>
            <person name="Saul A."/>
            <person name="Guigo R."/>
            <person name="Camara F."/>
            <person name="Young S.K."/>
            <person name="Zeng Q."/>
            <person name="Gargeya S."/>
            <person name="Fitzgerald M."/>
            <person name="Haas B."/>
            <person name="Abouelleil A."/>
            <person name="Alvarado L."/>
            <person name="Arachchi H.M."/>
            <person name="Berlin A."/>
            <person name="Brown A."/>
            <person name="Chapman S.B."/>
            <person name="Chen Z."/>
            <person name="Dunbar C."/>
            <person name="Freedman E."/>
            <person name="Gearin G."/>
            <person name="Gellesch M."/>
            <person name="Goldberg J."/>
            <person name="Griggs A."/>
            <person name="Gujja S."/>
            <person name="Heiman D."/>
            <person name="Howarth C."/>
            <person name="Larson L."/>
            <person name="Lui A."/>
            <person name="MacDonald P.J.P."/>
            <person name="Montmayeur A."/>
            <person name="Murphy C."/>
            <person name="Neiman D."/>
            <person name="Pearson M."/>
            <person name="Priest M."/>
            <person name="Roberts A."/>
            <person name="Saif S."/>
            <person name="Shea T."/>
            <person name="Shenoy N."/>
            <person name="Sisk P."/>
            <person name="Stolte C."/>
            <person name="Sykes S."/>
            <person name="Wortman J."/>
            <person name="Nusbaum C."/>
            <person name="Birren B."/>
        </authorList>
    </citation>
    <scope>NUCLEOTIDE SEQUENCE [LARGE SCALE GENOMIC DNA]</scope>
    <source>
        <strain evidence="6 7">Brazil I</strain>
    </source>
</reference>
<comment type="similarity">
    <text evidence="4">Belongs to the arginase family.</text>
</comment>
<evidence type="ECO:0000256" key="3">
    <source>
        <dbReference type="ARBA" id="ARBA00023211"/>
    </source>
</evidence>
<dbReference type="PRINTS" id="PR00116">
    <property type="entry name" value="ARGINASE"/>
</dbReference>
<dbReference type="GO" id="GO:0030145">
    <property type="term" value="F:manganese ion binding"/>
    <property type="evidence" value="ECO:0007669"/>
    <property type="project" value="TreeGrafter"/>
</dbReference>
<evidence type="ECO:0000256" key="2">
    <source>
        <dbReference type="ARBA" id="ARBA00022801"/>
    </source>
</evidence>
<dbReference type="Gene3D" id="3.40.800.10">
    <property type="entry name" value="Ureohydrolase domain"/>
    <property type="match status" value="1"/>
</dbReference>
<organism evidence="6 7">
    <name type="scientific">Plasmodium vivax (strain Brazil I)</name>
    <dbReference type="NCBI Taxonomy" id="1033975"/>
    <lineage>
        <taxon>Eukaryota</taxon>
        <taxon>Sar</taxon>
        <taxon>Alveolata</taxon>
        <taxon>Apicomplexa</taxon>
        <taxon>Aconoidasida</taxon>
        <taxon>Haemosporida</taxon>
        <taxon>Plasmodiidae</taxon>
        <taxon>Plasmodium</taxon>
        <taxon>Plasmodium (Plasmodium)</taxon>
    </lineage>
</organism>
<dbReference type="PANTHER" id="PTHR43782">
    <property type="entry name" value="ARGINASE"/>
    <property type="match status" value="1"/>
</dbReference>
<dbReference type="GO" id="GO:0005634">
    <property type="term" value="C:nucleus"/>
    <property type="evidence" value="ECO:0007669"/>
    <property type="project" value="TreeGrafter"/>
</dbReference>
<dbReference type="InterPro" id="IPR023696">
    <property type="entry name" value="Ureohydrolase_dom_sf"/>
</dbReference>
<keyword evidence="1" id="KW-0479">Metal-binding</keyword>
<dbReference type="InterPro" id="IPR006035">
    <property type="entry name" value="Ureohydrolase"/>
</dbReference>
<dbReference type="OrthoDB" id="288726at2759"/>
<evidence type="ECO:0000313" key="7">
    <source>
        <dbReference type="Proteomes" id="UP000053327"/>
    </source>
</evidence>
<gene>
    <name evidence="6" type="ORF">PVBG_04890</name>
</gene>
<dbReference type="PROSITE" id="PS51409">
    <property type="entry name" value="ARGINASE_2"/>
    <property type="match status" value="1"/>
</dbReference>
<dbReference type="GO" id="GO:0004053">
    <property type="term" value="F:arginase activity"/>
    <property type="evidence" value="ECO:0007669"/>
    <property type="project" value="TreeGrafter"/>
</dbReference>
<keyword evidence="3" id="KW-0464">Manganese</keyword>
<dbReference type="AlphaFoldDB" id="A0A0J9SZ09"/>
<evidence type="ECO:0000256" key="5">
    <source>
        <dbReference type="SAM" id="MobiDB-lite"/>
    </source>
</evidence>
<keyword evidence="2" id="KW-0378">Hydrolase</keyword>
<evidence type="ECO:0000313" key="6">
    <source>
        <dbReference type="EMBL" id="KMZ87552.1"/>
    </source>
</evidence>
<protein>
    <submittedName>
        <fullName evidence="6">Arginase</fullName>
    </submittedName>
</protein>
<proteinExistence type="inferred from homology"/>
<dbReference type="EMBL" id="KQ234797">
    <property type="protein sequence ID" value="KMZ87552.1"/>
    <property type="molecule type" value="Genomic_DNA"/>
</dbReference>
<sequence>MIECIENYIKTFKEKENLYVKKKVSIIGSPLSAGQPLGGVHLACDNLRMLGLHKVIEALGWSYEDVGNVGAAGSVGSGGSTDSGGSIGSDERIGSDEGTGSGGSDIDKDIGGRRTYEQAEMNGRLNTHNSSSAHTEKYHHGMEKLNGDTKLNHCCNGKDNANWENHSNRNDHRGERCMTNKCVQNNYYDNIKNVEIIGKFSEKLFRKMSNELRKKNFVLNIGGDHSVAFPSILSSLQFYRDLRVIWIDAHGDINIPETSPSGNYHGMALAHTIGLFKNKVPCFEWSEKLTYLKPENVAIIGIRDIDIYEKIILKKCNINYYTIFDIEKNGIYNTICTALNLLDPHENCPIHISLDIDSVDSFFAPGTGTIAKGGLNYREINLLMKVLADTRRVVSMDLVEYNPSLDENDKKVHSDSLPISEYATKTGRLCLELIARVLGNDIV</sequence>
<feature type="compositionally biased region" description="Gly residues" evidence="5">
    <location>
        <begin position="73"/>
        <end position="87"/>
    </location>
</feature>
<dbReference type="GO" id="GO:0005829">
    <property type="term" value="C:cytosol"/>
    <property type="evidence" value="ECO:0007669"/>
    <property type="project" value="TreeGrafter"/>
</dbReference>